<dbReference type="EMBL" id="BTRK01000002">
    <property type="protein sequence ID" value="GMR37978.1"/>
    <property type="molecule type" value="Genomic_DNA"/>
</dbReference>
<feature type="non-terminal residue" evidence="1">
    <location>
        <position position="1"/>
    </location>
</feature>
<reference evidence="2" key="1">
    <citation type="submission" date="2022-10" db="EMBL/GenBank/DDBJ databases">
        <title>Genome assembly of Pristionchus species.</title>
        <authorList>
            <person name="Yoshida K."/>
            <person name="Sommer R.J."/>
        </authorList>
    </citation>
    <scope>NUCLEOTIDE SEQUENCE [LARGE SCALE GENOMIC DNA]</scope>
    <source>
        <strain evidence="2">RS5460</strain>
    </source>
</reference>
<evidence type="ECO:0000313" key="1">
    <source>
        <dbReference type="EMBL" id="GMR37978.1"/>
    </source>
</evidence>
<accession>A0AAN4ZG92</accession>
<gene>
    <name evidence="1" type="ORF">PMAYCL1PPCAC_08173</name>
</gene>
<comment type="caution">
    <text evidence="1">The sequence shown here is derived from an EMBL/GenBank/DDBJ whole genome shotgun (WGS) entry which is preliminary data.</text>
</comment>
<dbReference type="AlphaFoldDB" id="A0AAN4ZG92"/>
<proteinExistence type="predicted"/>
<organism evidence="1 2">
    <name type="scientific">Pristionchus mayeri</name>
    <dbReference type="NCBI Taxonomy" id="1317129"/>
    <lineage>
        <taxon>Eukaryota</taxon>
        <taxon>Metazoa</taxon>
        <taxon>Ecdysozoa</taxon>
        <taxon>Nematoda</taxon>
        <taxon>Chromadorea</taxon>
        <taxon>Rhabditida</taxon>
        <taxon>Rhabditina</taxon>
        <taxon>Diplogasteromorpha</taxon>
        <taxon>Diplogasteroidea</taxon>
        <taxon>Neodiplogasteridae</taxon>
        <taxon>Pristionchus</taxon>
    </lineage>
</organism>
<keyword evidence="2" id="KW-1185">Reference proteome</keyword>
<protein>
    <submittedName>
        <fullName evidence="1">Uncharacterized protein</fullName>
    </submittedName>
</protein>
<name>A0AAN4ZG92_9BILA</name>
<feature type="non-terminal residue" evidence="1">
    <location>
        <position position="93"/>
    </location>
</feature>
<dbReference type="Proteomes" id="UP001328107">
    <property type="component" value="Unassembled WGS sequence"/>
</dbReference>
<evidence type="ECO:0000313" key="2">
    <source>
        <dbReference type="Proteomes" id="UP001328107"/>
    </source>
</evidence>
<sequence>ADALILPEFLDLRGFSLAIGEPRSDLRALETYALARVLVYAANVAHHCIRTALVTADRVEALDAVGPLALALVGTTDIRLLGALVDVDDVNDH</sequence>